<sequence length="955" mass="111209">MKIHTYLWFVICLLSIQSSYSQVIENIKRDSLQLDTSIHYNVLDNGFSYYLKPLNNVDSGLKLRFIVKVGWKDEKPDETNFAHAIEHLAFRATENFDEGIKSNYKLLKSIEIDANAIGANTNTIWTSYNFDTQADQKEAITTAFLWFKDIADGLMISKRTVEQERGVLIQEYRGGDGNRTNYMNEKSLSHQLFPCHPNLKNFLKHMNQFSSDDLKQFYHEWYRPDQMSIIITGNFEDIDQIEREIISVFSPLKNPDNRLNSHNCDSEYYANSSKFVAVETSFKDSISKVLGNPITMNFFYQNPLSTVELNPQEKFFNAIKDDLFARLLRDRLKNNSRTNNKYSAHFNLSRKVDRNAGLFRLSINSEYDHFQNALKETFSLVNQLHLHGVVKEELELIKKEMLDQLPNGLKDSKDYWLEQIQKYALKDEILPPKKIELTRRYIKDLSAKELNNRIRQTLSLGPKDIALVLPADYNMEIFNEKNLRNIINNSSDKNIGKYKMEAENLSLMSSDEINSFISKGYTKLNSNAEKVIRYRLNNGLKLTFMPSPTEKENGKIFFHGFSKKGAEYFKEQHYYSAVYAPFLIRESGIGSLNNVNLARFFESTESMYLGISPYINLKNSGIKGKVSKAEFEKLLQLIYLFFNKPNQAIIGFDNWKRNQLKYLNRSKNGINDLLDAMANLTEDYSALPYGVEKINTMHKVNPDQSFHIYKEIFGNAEDFEFIFTGDFEIESILPLLDKYLGNLSNLQQSGSAKNTCPTFIPELPEAPLFERIDLPDSYSTENVYYNLKYIRQKDQNNNWKEKLRIQILGKIINRILNDLRTKNKLSLYFYGVAGGYNELMDRYEINLRLVCEPKELDFILQRVKEIISDIKKGNISSDIFELIKNQFREKYSSNILNHPKSELENLFLKNLNDQQIIIAEEVQKFINSLCIEDLTKTANQYLEEESKYELLMAQK</sequence>
<evidence type="ECO:0000259" key="1">
    <source>
        <dbReference type="Pfam" id="PF05193"/>
    </source>
</evidence>
<protein>
    <submittedName>
        <fullName evidence="2">Peptidase M16</fullName>
    </submittedName>
</protein>
<dbReference type="Gene3D" id="3.30.830.10">
    <property type="entry name" value="Metalloenzyme, LuxS/M16 peptidase-like"/>
    <property type="match status" value="4"/>
</dbReference>
<dbReference type="SUPFAM" id="SSF63411">
    <property type="entry name" value="LuxS/MPP-like metallohydrolase"/>
    <property type="match status" value="4"/>
</dbReference>
<dbReference type="InterPro" id="IPR007863">
    <property type="entry name" value="Peptidase_M16_C"/>
</dbReference>
<dbReference type="OrthoDB" id="9811314at2"/>
<dbReference type="InterPro" id="IPR050626">
    <property type="entry name" value="Peptidase_M16"/>
</dbReference>
<dbReference type="Pfam" id="PF05193">
    <property type="entry name" value="Peptidase_M16_C"/>
    <property type="match status" value="2"/>
</dbReference>
<dbReference type="InterPro" id="IPR011249">
    <property type="entry name" value="Metalloenz_LuxS/M16"/>
</dbReference>
<proteinExistence type="predicted"/>
<dbReference type="RefSeq" id="WP_084840812.1">
    <property type="nucleotide sequence ID" value="NZ_ARYN01000005.1"/>
</dbReference>
<feature type="domain" description="Peptidase M16 C-terminal" evidence="1">
    <location>
        <begin position="209"/>
        <end position="400"/>
    </location>
</feature>
<dbReference type="STRING" id="1185767.IIF7_06161"/>
<dbReference type="Proteomes" id="UP000192746">
    <property type="component" value="Unassembled WGS sequence"/>
</dbReference>
<organism evidence="2 3">
    <name type="scientific">Zunongwangia atlantica 22II14-10F7</name>
    <dbReference type="NCBI Taxonomy" id="1185767"/>
    <lineage>
        <taxon>Bacteria</taxon>
        <taxon>Pseudomonadati</taxon>
        <taxon>Bacteroidota</taxon>
        <taxon>Flavobacteriia</taxon>
        <taxon>Flavobacteriales</taxon>
        <taxon>Flavobacteriaceae</taxon>
        <taxon>Zunongwangia</taxon>
    </lineage>
</organism>
<dbReference type="GO" id="GO:0046872">
    <property type="term" value="F:metal ion binding"/>
    <property type="evidence" value="ECO:0007669"/>
    <property type="project" value="InterPro"/>
</dbReference>
<comment type="caution">
    <text evidence="2">The sequence shown here is derived from an EMBL/GenBank/DDBJ whole genome shotgun (WGS) entry which is preliminary data.</text>
</comment>
<dbReference type="EMBL" id="ARYN01000005">
    <property type="protein sequence ID" value="ORL46132.1"/>
    <property type="molecule type" value="Genomic_DNA"/>
</dbReference>
<evidence type="ECO:0000313" key="3">
    <source>
        <dbReference type="Proteomes" id="UP000192746"/>
    </source>
</evidence>
<dbReference type="PANTHER" id="PTHR43690:SF17">
    <property type="entry name" value="PROTEIN YHJJ"/>
    <property type="match status" value="1"/>
</dbReference>
<reference evidence="2 3" key="1">
    <citation type="submission" date="2013-04" db="EMBL/GenBank/DDBJ databases">
        <title>Zunongwangia sp. 22II14-10F7 Genome Sequencing.</title>
        <authorList>
            <person name="Lai Q."/>
            <person name="Shao Z."/>
        </authorList>
    </citation>
    <scope>NUCLEOTIDE SEQUENCE [LARGE SCALE GENOMIC DNA]</scope>
    <source>
        <strain evidence="2 3">22II14-10F7</strain>
    </source>
</reference>
<dbReference type="AlphaFoldDB" id="A0A1Y1T5X4"/>
<name>A0A1Y1T5X4_9FLAO</name>
<feature type="domain" description="Peptidase M16 C-terminal" evidence="1">
    <location>
        <begin position="700"/>
        <end position="886"/>
    </location>
</feature>
<dbReference type="PANTHER" id="PTHR43690">
    <property type="entry name" value="NARDILYSIN"/>
    <property type="match status" value="1"/>
</dbReference>
<keyword evidence="3" id="KW-1185">Reference proteome</keyword>
<accession>A0A1Y1T5X4</accession>
<evidence type="ECO:0000313" key="2">
    <source>
        <dbReference type="EMBL" id="ORL46132.1"/>
    </source>
</evidence>
<gene>
    <name evidence="2" type="ORF">IIF7_06161</name>
</gene>